<feature type="compositionally biased region" description="Basic residues" evidence="1">
    <location>
        <begin position="20"/>
        <end position="29"/>
    </location>
</feature>
<dbReference type="CDD" id="cd16386">
    <property type="entry name" value="TcpC_N"/>
    <property type="match status" value="1"/>
</dbReference>
<accession>A0A376H4T1</accession>
<dbReference type="Pfam" id="PF12642">
    <property type="entry name" value="TpcC"/>
    <property type="match status" value="1"/>
</dbReference>
<dbReference type="RefSeq" id="WP_060815638.1">
    <property type="nucleotide sequence ID" value="NZ_JBHULA010000040.1"/>
</dbReference>
<name>A0A376H4T1_ENTGA</name>
<evidence type="ECO:0000313" key="4">
    <source>
        <dbReference type="Proteomes" id="UP000254807"/>
    </source>
</evidence>
<dbReference type="Gene3D" id="3.10.450.540">
    <property type="match status" value="2"/>
</dbReference>
<evidence type="ECO:0000256" key="2">
    <source>
        <dbReference type="SAM" id="Phobius"/>
    </source>
</evidence>
<dbReference type="CDD" id="cd16428">
    <property type="entry name" value="TcpC_C"/>
    <property type="match status" value="1"/>
</dbReference>
<protein>
    <submittedName>
        <fullName evidence="3">Conjugative transposon protein</fullName>
    </submittedName>
</protein>
<evidence type="ECO:0000313" key="3">
    <source>
        <dbReference type="EMBL" id="STD83378.1"/>
    </source>
</evidence>
<gene>
    <name evidence="3" type="ORF">NCTC12360_01843</name>
</gene>
<proteinExistence type="predicted"/>
<dbReference type="AlphaFoldDB" id="A0A376H4T1"/>
<feature type="region of interest" description="Disordered" evidence="1">
    <location>
        <begin position="1"/>
        <end position="33"/>
    </location>
</feature>
<dbReference type="InterPro" id="IPR024735">
    <property type="entry name" value="TcpC"/>
</dbReference>
<reference evidence="3 4" key="1">
    <citation type="submission" date="2018-06" db="EMBL/GenBank/DDBJ databases">
        <authorList>
            <consortium name="Pathogen Informatics"/>
            <person name="Doyle S."/>
        </authorList>
    </citation>
    <scope>NUCLEOTIDE SEQUENCE [LARGE SCALE GENOMIC DNA]</scope>
    <source>
        <strain evidence="3 4">NCTC12360</strain>
    </source>
</reference>
<dbReference type="InterPro" id="IPR035628">
    <property type="entry name" value="TcpC_C"/>
</dbReference>
<organism evidence="3 4">
    <name type="scientific">Enterococcus gallinarum</name>
    <dbReference type="NCBI Taxonomy" id="1353"/>
    <lineage>
        <taxon>Bacteria</taxon>
        <taxon>Bacillati</taxon>
        <taxon>Bacillota</taxon>
        <taxon>Bacilli</taxon>
        <taxon>Lactobacillales</taxon>
        <taxon>Enterococcaceae</taxon>
        <taxon>Enterococcus</taxon>
    </lineage>
</organism>
<dbReference type="EMBL" id="UFYW01000001">
    <property type="protein sequence ID" value="STD83378.1"/>
    <property type="molecule type" value="Genomic_DNA"/>
</dbReference>
<keyword evidence="4" id="KW-1185">Reference proteome</keyword>
<dbReference type="Proteomes" id="UP000254807">
    <property type="component" value="Unassembled WGS sequence"/>
</dbReference>
<keyword evidence="2" id="KW-0472">Membrane</keyword>
<sequence length="313" mass="36335">MIRKEKTPTTPDQEVLPKEKKGKGKKVKREKKESYQGARKRRFLFLMGWGFLIFSVGFGIYNNLTSRDTNTVHETKVIDKQLKDVTGIENYVKNFVVLYFTVSQEGDQRSDRTKALESYLADGLPMDTELDKAIETDMKVKNVSIWSIDEHESKKNTFVVTFHVSLECGKAIKERVYTLEVYRNNAAYAVVKLPILASHVKKATINVTSRMETTSLSQKEREGIEKFLRTFFSIYPKANEEELKYYGTSLLPIKQPLVFEELANIQVAEKKKMFEIRCDVLYQDQETKLRHTMSYELTIKQLTNGNFRIEAIH</sequence>
<keyword evidence="2" id="KW-1133">Transmembrane helix</keyword>
<feature type="transmembrane region" description="Helical" evidence="2">
    <location>
        <begin position="43"/>
        <end position="61"/>
    </location>
</feature>
<keyword evidence="2" id="KW-0812">Transmembrane</keyword>
<dbReference type="OrthoDB" id="4084447at2"/>
<evidence type="ECO:0000256" key="1">
    <source>
        <dbReference type="SAM" id="MobiDB-lite"/>
    </source>
</evidence>